<reference evidence="1 2" key="1">
    <citation type="submission" date="2012-12" db="EMBL/GenBank/DDBJ databases">
        <title>Novel taxa of Listeriaceae from agricultural environments in the United States.</title>
        <authorList>
            <person name="den Bakker H.C."/>
            <person name="Allred A."/>
            <person name="Warchocki S."/>
            <person name="Wright E.M."/>
            <person name="Burrell A."/>
            <person name="Nightingale K.K."/>
            <person name="Kephart D."/>
            <person name="Wiedmann M."/>
        </authorList>
    </citation>
    <scope>NUCLEOTIDE SEQUENCE [LARGE SCALE GENOMIC DNA]</scope>
    <source>
        <strain evidence="1 2">FSL S10-1203</strain>
    </source>
</reference>
<dbReference type="EMBL" id="AODM01000031">
    <property type="protein sequence ID" value="EUJ56437.1"/>
    <property type="molecule type" value="Genomic_DNA"/>
</dbReference>
<evidence type="ECO:0000313" key="2">
    <source>
        <dbReference type="Proteomes" id="UP000019241"/>
    </source>
</evidence>
<dbReference type="Proteomes" id="UP000019241">
    <property type="component" value="Unassembled WGS sequence"/>
</dbReference>
<evidence type="ECO:0000313" key="1">
    <source>
        <dbReference type="EMBL" id="EUJ56437.1"/>
    </source>
</evidence>
<dbReference type="AlphaFoldDB" id="W7DF10"/>
<gene>
    <name evidence="1" type="ORF">MCOL2_08981</name>
</gene>
<comment type="caution">
    <text evidence="1">The sequence shown here is derived from an EMBL/GenBank/DDBJ whole genome shotgun (WGS) entry which is preliminary data.</text>
</comment>
<dbReference type="RefSeq" id="WP_036063508.1">
    <property type="nucleotide sequence ID" value="NZ_AODM01000031.1"/>
</dbReference>
<dbReference type="PATRIC" id="fig|1265822.4.peg.1823"/>
<proteinExistence type="predicted"/>
<protein>
    <submittedName>
        <fullName evidence="1">Uncharacterized protein</fullName>
    </submittedName>
</protein>
<sequence>MAMNVMKACQSVLFGNKKMTHKEILNNPNTKKNYVSLEDGRLTDENGNYLFDVQTYINRDMKTGWFEYKEGENNG</sequence>
<name>W7DF10_9LIST</name>
<organism evidence="1 2">
    <name type="scientific">Listeria fleischmannii FSL S10-1203</name>
    <dbReference type="NCBI Taxonomy" id="1265822"/>
    <lineage>
        <taxon>Bacteria</taxon>
        <taxon>Bacillati</taxon>
        <taxon>Bacillota</taxon>
        <taxon>Bacilli</taxon>
        <taxon>Bacillales</taxon>
        <taxon>Listeriaceae</taxon>
        <taxon>Listeria</taxon>
    </lineage>
</organism>
<accession>W7DF10</accession>